<dbReference type="InterPro" id="IPR003594">
    <property type="entry name" value="HATPase_dom"/>
</dbReference>
<dbReference type="InterPro" id="IPR001789">
    <property type="entry name" value="Sig_transdc_resp-reg_receiver"/>
</dbReference>
<dbReference type="Gene3D" id="1.10.287.130">
    <property type="match status" value="1"/>
</dbReference>
<keyword evidence="5" id="KW-0472">Membrane</keyword>
<dbReference type="InterPro" id="IPR036890">
    <property type="entry name" value="HATPase_C_sf"/>
</dbReference>
<keyword evidence="8" id="KW-0418">Kinase</keyword>
<dbReference type="PANTHER" id="PTHR43547:SF2">
    <property type="entry name" value="HYBRID SIGNAL TRANSDUCTION HISTIDINE KINASE C"/>
    <property type="match status" value="1"/>
</dbReference>
<feature type="transmembrane region" description="Helical" evidence="5">
    <location>
        <begin position="160"/>
        <end position="180"/>
    </location>
</feature>
<feature type="transmembrane region" description="Helical" evidence="5">
    <location>
        <begin position="223"/>
        <end position="242"/>
    </location>
</feature>
<keyword evidence="9" id="KW-1185">Reference proteome</keyword>
<dbReference type="GO" id="GO:0000155">
    <property type="term" value="F:phosphorelay sensor kinase activity"/>
    <property type="evidence" value="ECO:0007669"/>
    <property type="project" value="InterPro"/>
</dbReference>
<keyword evidence="3 4" id="KW-0597">Phosphoprotein</keyword>
<keyword evidence="8" id="KW-0808">Transferase</keyword>
<feature type="transmembrane region" description="Helical" evidence="5">
    <location>
        <begin position="45"/>
        <end position="67"/>
    </location>
</feature>
<dbReference type="Proteomes" id="UP000295565">
    <property type="component" value="Unassembled WGS sequence"/>
</dbReference>
<feature type="transmembrane region" description="Helical" evidence="5">
    <location>
        <begin position="120"/>
        <end position="140"/>
    </location>
</feature>
<evidence type="ECO:0000259" key="6">
    <source>
        <dbReference type="PROSITE" id="PS50109"/>
    </source>
</evidence>
<feature type="transmembrane region" description="Helical" evidence="5">
    <location>
        <begin position="278"/>
        <end position="297"/>
    </location>
</feature>
<feature type="transmembrane region" description="Helical" evidence="5">
    <location>
        <begin position="192"/>
        <end position="217"/>
    </location>
</feature>
<evidence type="ECO:0000256" key="3">
    <source>
        <dbReference type="ARBA" id="ARBA00022553"/>
    </source>
</evidence>
<feature type="transmembrane region" description="Helical" evidence="5">
    <location>
        <begin position="14"/>
        <end position="33"/>
    </location>
</feature>
<dbReference type="CDD" id="cd17546">
    <property type="entry name" value="REC_hyHK_CKI1_RcsC-like"/>
    <property type="match status" value="1"/>
</dbReference>
<evidence type="ECO:0000256" key="5">
    <source>
        <dbReference type="SAM" id="Phobius"/>
    </source>
</evidence>
<dbReference type="PROSITE" id="PS50110">
    <property type="entry name" value="RESPONSE_REGULATORY"/>
    <property type="match status" value="1"/>
</dbReference>
<dbReference type="InterPro" id="IPR005467">
    <property type="entry name" value="His_kinase_dom"/>
</dbReference>
<dbReference type="CDD" id="cd00082">
    <property type="entry name" value="HisKA"/>
    <property type="match status" value="1"/>
</dbReference>
<proteinExistence type="predicted"/>
<dbReference type="PRINTS" id="PR00344">
    <property type="entry name" value="BCTRLSENSOR"/>
</dbReference>
<feature type="modified residue" description="4-aspartylphosphate" evidence="4">
    <location>
        <position position="755"/>
    </location>
</feature>
<dbReference type="InterPro" id="IPR003661">
    <property type="entry name" value="HisK_dim/P_dom"/>
</dbReference>
<dbReference type="Gene3D" id="3.40.50.2300">
    <property type="match status" value="1"/>
</dbReference>
<sequence length="821" mass="96005">MYSNFFENILYTKAILLLSVSIFICIWLIYFIYQLKNQKWEQFSIIYIPYIVYTLSIILWIVSNSYFHTRFLVIYPKQLAINLDKAANIFSFLAFISIYIFSCTFLSIRKKIKIKSYQILLIISTTIFSIYANIFSNLTISDINIISPSDFTIDFGSATLIFYSILIIITFLSLINLFLSSFSPNKIEKIKSIYMIIGMITFMVSTSIFHIIIPLAFNVFKYTWLPPALSVIELVFMGYAIICHRFYSWRYILFLMINSSIILSVFVIPILFIKKYIFYEPNIVISLIWALIFGLSWRTIWRYTGKYISLIIYGREKTPVSEINTLTHDFQISLSQATKKLSKLLQIDSNYISISDANTYQLYSSYLTKNDSALLKEEVEYYAENTQDFSLKMICEQMSQHDSAMVLPLYDNDHILTRLFITPHKKNGSVYSTEEVSALQHLLKNVESYIYSEYHIKKSQAIAHSIAHEMRNPLAKIQIHLEKIIQLTTSEDKYVDKITSEIEYAKKAIYNGNQIIDTILQEVHQPSIDPNLVKPYSIRQLTKQSILNYPFESDSIAERVLINESNDFSINVHKVLFEFIIFNLLRNAIYYFHEYPNSYIEIYFESTDNYYCQLNFKDYGPGINSVTKKRIFDDFFTFEKRGGTGLGLGYCQKVMKLFKGYIECHSNYGMYTLFTLYFPKSSIPLSRLTQYADINKEKKPNIFGTHIMVVDDNKSQRLLIILYLKKMGVKIIEAQNGQEALEKIHQHKLDIIFMDIQMPLLNGFDASHKIKEIYPKLPIIALSGESDKDEIQKINNIMDDRLEKPVRKNDLIKIIDKWLNH</sequence>
<protein>
    <recommendedName>
        <fullName evidence="2">histidine kinase</fullName>
        <ecNumber evidence="2">2.7.13.3</ecNumber>
    </recommendedName>
</protein>
<organism evidence="8 9">
    <name type="scientific">Celerinatantimonas diazotrophica</name>
    <dbReference type="NCBI Taxonomy" id="412034"/>
    <lineage>
        <taxon>Bacteria</taxon>
        <taxon>Pseudomonadati</taxon>
        <taxon>Pseudomonadota</taxon>
        <taxon>Gammaproteobacteria</taxon>
        <taxon>Celerinatantimonadaceae</taxon>
        <taxon>Celerinatantimonas</taxon>
    </lineage>
</organism>
<dbReference type="PROSITE" id="PS50109">
    <property type="entry name" value="HIS_KIN"/>
    <property type="match status" value="1"/>
</dbReference>
<reference evidence="8 9" key="1">
    <citation type="submission" date="2019-03" db="EMBL/GenBank/DDBJ databases">
        <title>Genomic Encyclopedia of Type Strains, Phase IV (KMG-IV): sequencing the most valuable type-strain genomes for metagenomic binning, comparative biology and taxonomic classification.</title>
        <authorList>
            <person name="Goeker M."/>
        </authorList>
    </citation>
    <scope>NUCLEOTIDE SEQUENCE [LARGE SCALE GENOMIC DNA]</scope>
    <source>
        <strain evidence="8 9">DSM 18577</strain>
    </source>
</reference>
<dbReference type="InterPro" id="IPR036097">
    <property type="entry name" value="HisK_dim/P_sf"/>
</dbReference>
<dbReference type="SUPFAM" id="SSF47384">
    <property type="entry name" value="Homodimeric domain of signal transducing histidine kinase"/>
    <property type="match status" value="1"/>
</dbReference>
<dbReference type="PANTHER" id="PTHR43547">
    <property type="entry name" value="TWO-COMPONENT HISTIDINE KINASE"/>
    <property type="match status" value="1"/>
</dbReference>
<evidence type="ECO:0000256" key="2">
    <source>
        <dbReference type="ARBA" id="ARBA00012438"/>
    </source>
</evidence>
<dbReference type="SUPFAM" id="SSF55874">
    <property type="entry name" value="ATPase domain of HSP90 chaperone/DNA topoisomerase II/histidine kinase"/>
    <property type="match status" value="1"/>
</dbReference>
<dbReference type="EC" id="2.7.13.3" evidence="2"/>
<keyword evidence="5" id="KW-1133">Transmembrane helix</keyword>
<evidence type="ECO:0000259" key="7">
    <source>
        <dbReference type="PROSITE" id="PS50110"/>
    </source>
</evidence>
<evidence type="ECO:0000313" key="9">
    <source>
        <dbReference type="Proteomes" id="UP000295565"/>
    </source>
</evidence>
<dbReference type="SMART" id="SM00387">
    <property type="entry name" value="HATPase_c"/>
    <property type="match status" value="1"/>
</dbReference>
<name>A0A4R1JLP6_9GAMM</name>
<dbReference type="Pfam" id="PF00072">
    <property type="entry name" value="Response_reg"/>
    <property type="match status" value="1"/>
</dbReference>
<evidence type="ECO:0000256" key="1">
    <source>
        <dbReference type="ARBA" id="ARBA00000085"/>
    </source>
</evidence>
<dbReference type="Pfam" id="PF02518">
    <property type="entry name" value="HATPase_c"/>
    <property type="match status" value="1"/>
</dbReference>
<dbReference type="InterPro" id="IPR004358">
    <property type="entry name" value="Sig_transdc_His_kin-like_C"/>
</dbReference>
<dbReference type="AlphaFoldDB" id="A0A4R1JLP6"/>
<feature type="domain" description="Histidine kinase" evidence="6">
    <location>
        <begin position="465"/>
        <end position="682"/>
    </location>
</feature>
<dbReference type="EMBL" id="SMGD01000013">
    <property type="protein sequence ID" value="TCK51982.1"/>
    <property type="molecule type" value="Genomic_DNA"/>
</dbReference>
<comment type="catalytic activity">
    <reaction evidence="1">
        <text>ATP + protein L-histidine = ADP + protein N-phospho-L-histidine.</text>
        <dbReference type="EC" id="2.7.13.3"/>
    </reaction>
</comment>
<keyword evidence="5" id="KW-0812">Transmembrane</keyword>
<accession>A0A4R1JLP6</accession>
<dbReference type="Gene3D" id="3.30.565.10">
    <property type="entry name" value="Histidine kinase-like ATPase, C-terminal domain"/>
    <property type="match status" value="1"/>
</dbReference>
<evidence type="ECO:0000313" key="8">
    <source>
        <dbReference type="EMBL" id="TCK51982.1"/>
    </source>
</evidence>
<dbReference type="InterPro" id="IPR011006">
    <property type="entry name" value="CheY-like_superfamily"/>
</dbReference>
<comment type="caution">
    <text evidence="8">The sequence shown here is derived from an EMBL/GenBank/DDBJ whole genome shotgun (WGS) entry which is preliminary data.</text>
</comment>
<feature type="domain" description="Response regulatory" evidence="7">
    <location>
        <begin position="706"/>
        <end position="819"/>
    </location>
</feature>
<evidence type="ECO:0000256" key="4">
    <source>
        <dbReference type="PROSITE-ProRule" id="PRU00169"/>
    </source>
</evidence>
<feature type="transmembrane region" description="Helical" evidence="5">
    <location>
        <begin position="251"/>
        <end position="272"/>
    </location>
</feature>
<dbReference type="SUPFAM" id="SSF52172">
    <property type="entry name" value="CheY-like"/>
    <property type="match status" value="1"/>
</dbReference>
<gene>
    <name evidence="8" type="ORF">EV690_2078</name>
</gene>
<feature type="transmembrane region" description="Helical" evidence="5">
    <location>
        <begin position="87"/>
        <end position="108"/>
    </location>
</feature>
<dbReference type="SMART" id="SM00448">
    <property type="entry name" value="REC"/>
    <property type="match status" value="1"/>
</dbReference>